<dbReference type="PROSITE" id="PS00675">
    <property type="entry name" value="SIGMA54_INTERACT_1"/>
    <property type="match status" value="1"/>
</dbReference>
<evidence type="ECO:0000313" key="2">
    <source>
        <dbReference type="EMBL" id="AHH01683.1"/>
    </source>
</evidence>
<keyword evidence="3" id="KW-1185">Reference proteome</keyword>
<dbReference type="RefSeq" id="YP_009001018.1">
    <property type="nucleotide sequence ID" value="NC_023423.1"/>
</dbReference>
<evidence type="ECO:0000256" key="1">
    <source>
        <dbReference type="ARBA" id="ARBA00022741"/>
    </source>
</evidence>
<dbReference type="PROSITE" id="PS51419">
    <property type="entry name" value="RAB"/>
    <property type="match status" value="1"/>
</dbReference>
<dbReference type="GO" id="GO:0005525">
    <property type="term" value="F:GTP binding"/>
    <property type="evidence" value="ECO:0007669"/>
    <property type="project" value="InterPro"/>
</dbReference>
<dbReference type="InterPro" id="IPR025662">
    <property type="entry name" value="Sigma_54_int_dom_ATP-bd_1"/>
</dbReference>
<sequence>MSFLAGEFFDQEFKFPKNHTRTFDVLILGDSGVGKTSFCESVYSRFMIRDSVRNHTAYIVDFMVMHKRKKVQVSLSLNIFKDIHSSKQEFRKNDATILMFDLTRADTLKEIPKWHNIVTTFLPSNEIFLVANKLDQPSRISSEMKMELMRKTENRYPYFAISCKTPQSTRPLFVGLLRELLNDQNLYLVDD</sequence>
<dbReference type="Proteomes" id="UP000202176">
    <property type="component" value="Segment"/>
</dbReference>
<protein>
    <submittedName>
        <fullName evidence="2">Ras-like GTP-binding protein</fullName>
    </submittedName>
</protein>
<dbReference type="SMART" id="SM00173">
    <property type="entry name" value="RAS"/>
    <property type="match status" value="1"/>
</dbReference>
<dbReference type="Pfam" id="PF00071">
    <property type="entry name" value="Ras"/>
    <property type="match status" value="1"/>
</dbReference>
<dbReference type="KEGG" id="vg:18266144"/>
<gene>
    <name evidence="2" type="ORF">pv_116</name>
</gene>
<organism evidence="2 3">
    <name type="scientific">Pithovirus sibericum</name>
    <dbReference type="NCBI Taxonomy" id="1450746"/>
    <lineage>
        <taxon>Viruses</taxon>
        <taxon>Pithoviruses</taxon>
        <taxon>Orthopithovirinae</taxon>
        <taxon>Alphapithovirus</taxon>
        <taxon>Alphapithovirus sibericum</taxon>
    </lineage>
</organism>
<dbReference type="GO" id="GO:0003924">
    <property type="term" value="F:GTPase activity"/>
    <property type="evidence" value="ECO:0007669"/>
    <property type="project" value="InterPro"/>
</dbReference>
<accession>W5S4M0</accession>
<dbReference type="SUPFAM" id="SSF52540">
    <property type="entry name" value="P-loop containing nucleoside triphosphate hydrolases"/>
    <property type="match status" value="1"/>
</dbReference>
<dbReference type="PRINTS" id="PR00449">
    <property type="entry name" value="RASTRNSFRMNG"/>
</dbReference>
<name>W5S4M0_9VIRU</name>
<evidence type="ECO:0000313" key="3">
    <source>
        <dbReference type="Proteomes" id="UP000202176"/>
    </source>
</evidence>
<proteinExistence type="predicted"/>
<dbReference type="Gene3D" id="3.40.50.300">
    <property type="entry name" value="P-loop containing nucleotide triphosphate hydrolases"/>
    <property type="match status" value="1"/>
</dbReference>
<dbReference type="GeneID" id="18266144"/>
<dbReference type="EMBL" id="KF740664">
    <property type="protein sequence ID" value="AHH01683.1"/>
    <property type="molecule type" value="Genomic_DNA"/>
</dbReference>
<dbReference type="SMART" id="SM00175">
    <property type="entry name" value="RAB"/>
    <property type="match status" value="1"/>
</dbReference>
<dbReference type="PANTHER" id="PTHR47978">
    <property type="match status" value="1"/>
</dbReference>
<keyword evidence="1" id="KW-0547">Nucleotide-binding</keyword>
<dbReference type="InterPro" id="IPR027417">
    <property type="entry name" value="P-loop_NTPase"/>
</dbReference>
<reference evidence="2 3" key="1">
    <citation type="journal article" date="2014" name="Proc. Natl. Acad. Sci. U.S.A.">
        <title>Thirty-thousand-year-old distant relative of giant icosahedral DNA viruses with a pandoravirus morphology.</title>
        <authorList>
            <person name="Legendre M."/>
            <person name="Bartoli J."/>
            <person name="Shmakova L."/>
            <person name="Jeudy S."/>
            <person name="Labadie K."/>
            <person name="Adrait A."/>
            <person name="Lescot M."/>
            <person name="Poirot O."/>
            <person name="Bertaux L."/>
            <person name="Bruley C."/>
            <person name="Coute Y."/>
            <person name="Rivkina E."/>
            <person name="Abergel C."/>
            <person name="Claverie J.M."/>
        </authorList>
    </citation>
    <scope>NUCLEOTIDE SEQUENCE [LARGE SCALE GENOMIC DNA]</scope>
    <source>
        <strain evidence="2">P1084-T</strain>
    </source>
</reference>
<dbReference type="InterPro" id="IPR001806">
    <property type="entry name" value="Small_GTPase"/>
</dbReference>